<keyword evidence="4" id="KW-1185">Reference proteome</keyword>
<dbReference type="Proteomes" id="UP000278143">
    <property type="component" value="Unassembled WGS sequence"/>
</dbReference>
<name>A0A4P9YUD8_9FUNG</name>
<dbReference type="InterPro" id="IPR041698">
    <property type="entry name" value="Methyltransf_25"/>
</dbReference>
<dbReference type="GO" id="GO:0008168">
    <property type="term" value="F:methyltransferase activity"/>
    <property type="evidence" value="ECO:0007669"/>
    <property type="project" value="UniProtKB-KW"/>
</dbReference>
<evidence type="ECO:0000313" key="4">
    <source>
        <dbReference type="Proteomes" id="UP000278143"/>
    </source>
</evidence>
<sequence length="406" mass="45851">MGNNHASRLSTAGYSLSKSSSGRSKGKASSNASSKEAPHGSYTDSERESGLKSPSMKRFMLWHREVKGRRANSMNTVDGSDYVTLSDQGSSIEAHSMTSERGFLRSENAVWIDGRERLMLDMNGHISTIPMDSEETEQTKTNHYIYKYVLRGNHTATLTNPKRILEVCAKTGVWTKEMAKEFPKAKLTAVDMQNEIDKDNWPSNAEFVLGDILSPNGLPFKSETFDYIQMRHMRFFIPDETWPKVMAELYRVCKPGGQIELLEVDFDFQARTPETKQFRSAFSSILRTSGVEVEAICHLDLLMELSGLAEIKKQQINIPAGEWGEAIGHIVSRTAQHYFRTFRATVAQYDIMHLDEYDDLLDYCFEHLDELRGFATLHVNVGRKPLGKNGRSGTLTMVQSPCRPTP</sequence>
<dbReference type="Gene3D" id="3.40.50.150">
    <property type="entry name" value="Vaccinia Virus protein VP39"/>
    <property type="match status" value="1"/>
</dbReference>
<organism evidence="3 4">
    <name type="scientific">Syncephalis pseudoplumigaleata</name>
    <dbReference type="NCBI Taxonomy" id="1712513"/>
    <lineage>
        <taxon>Eukaryota</taxon>
        <taxon>Fungi</taxon>
        <taxon>Fungi incertae sedis</taxon>
        <taxon>Zoopagomycota</taxon>
        <taxon>Zoopagomycotina</taxon>
        <taxon>Zoopagomycetes</taxon>
        <taxon>Zoopagales</taxon>
        <taxon>Piptocephalidaceae</taxon>
        <taxon>Syncephalis</taxon>
    </lineage>
</organism>
<evidence type="ECO:0000259" key="2">
    <source>
        <dbReference type="Pfam" id="PF13649"/>
    </source>
</evidence>
<dbReference type="PANTHER" id="PTHR43591">
    <property type="entry name" value="METHYLTRANSFERASE"/>
    <property type="match status" value="1"/>
</dbReference>
<dbReference type="EMBL" id="KZ990965">
    <property type="protein sequence ID" value="RKP23444.1"/>
    <property type="molecule type" value="Genomic_DNA"/>
</dbReference>
<dbReference type="SUPFAM" id="SSF53335">
    <property type="entry name" value="S-adenosyl-L-methionine-dependent methyltransferases"/>
    <property type="match status" value="1"/>
</dbReference>
<dbReference type="InterPro" id="IPR029063">
    <property type="entry name" value="SAM-dependent_MTases_sf"/>
</dbReference>
<keyword evidence="3" id="KW-0808">Transferase</keyword>
<dbReference type="GO" id="GO:0032259">
    <property type="term" value="P:methylation"/>
    <property type="evidence" value="ECO:0007669"/>
    <property type="project" value="UniProtKB-KW"/>
</dbReference>
<evidence type="ECO:0000313" key="3">
    <source>
        <dbReference type="EMBL" id="RKP23444.1"/>
    </source>
</evidence>
<reference evidence="4" key="1">
    <citation type="journal article" date="2018" name="Nat. Microbiol.">
        <title>Leveraging single-cell genomics to expand the fungal tree of life.</title>
        <authorList>
            <person name="Ahrendt S.R."/>
            <person name="Quandt C.A."/>
            <person name="Ciobanu D."/>
            <person name="Clum A."/>
            <person name="Salamov A."/>
            <person name="Andreopoulos B."/>
            <person name="Cheng J.F."/>
            <person name="Woyke T."/>
            <person name="Pelin A."/>
            <person name="Henrissat B."/>
            <person name="Reynolds N.K."/>
            <person name="Benny G.L."/>
            <person name="Smith M.E."/>
            <person name="James T.Y."/>
            <person name="Grigoriev I.V."/>
        </authorList>
    </citation>
    <scope>NUCLEOTIDE SEQUENCE [LARGE SCALE GENOMIC DNA]</scope>
    <source>
        <strain evidence="4">Benny S71-1</strain>
    </source>
</reference>
<keyword evidence="3" id="KW-0489">Methyltransferase</keyword>
<dbReference type="Pfam" id="PF13649">
    <property type="entry name" value="Methyltransf_25"/>
    <property type="match status" value="1"/>
</dbReference>
<feature type="domain" description="Methyltransferase" evidence="2">
    <location>
        <begin position="164"/>
        <end position="257"/>
    </location>
</feature>
<evidence type="ECO:0000256" key="1">
    <source>
        <dbReference type="SAM" id="MobiDB-lite"/>
    </source>
</evidence>
<dbReference type="OrthoDB" id="2013972at2759"/>
<accession>A0A4P9YUD8</accession>
<gene>
    <name evidence="3" type="ORF">SYNPS1DRAFT_24495</name>
</gene>
<protein>
    <submittedName>
        <fullName evidence="3">S-adenosyl-L-methionine-dependent methyltransferase</fullName>
    </submittedName>
</protein>
<feature type="compositionally biased region" description="Low complexity" evidence="1">
    <location>
        <begin position="10"/>
        <end position="35"/>
    </location>
</feature>
<dbReference type="PANTHER" id="PTHR43591:SF24">
    <property type="entry name" value="2-METHOXY-6-POLYPRENYL-1,4-BENZOQUINOL METHYLASE, MITOCHONDRIAL"/>
    <property type="match status" value="1"/>
</dbReference>
<dbReference type="CDD" id="cd02440">
    <property type="entry name" value="AdoMet_MTases"/>
    <property type="match status" value="1"/>
</dbReference>
<proteinExistence type="predicted"/>
<feature type="region of interest" description="Disordered" evidence="1">
    <location>
        <begin position="1"/>
        <end position="54"/>
    </location>
</feature>
<dbReference type="AlphaFoldDB" id="A0A4P9YUD8"/>